<evidence type="ECO:0000256" key="2">
    <source>
        <dbReference type="ARBA" id="ARBA00004585"/>
    </source>
</evidence>
<keyword evidence="11 19" id="KW-0863">Zinc-finger</keyword>
<dbReference type="CDD" id="cd16527">
    <property type="entry name" value="RING-HC_PEX10"/>
    <property type="match status" value="1"/>
</dbReference>
<dbReference type="PANTHER" id="PTHR23350">
    <property type="entry name" value="PEROXISOME ASSEMBLY PROTEIN 10"/>
    <property type="match status" value="1"/>
</dbReference>
<comment type="similarity">
    <text evidence="4">Belongs to the pex2/pex10/pex12 family.</text>
</comment>
<evidence type="ECO:0000313" key="22">
    <source>
        <dbReference type="Proteomes" id="UP000054304"/>
    </source>
</evidence>
<evidence type="ECO:0000256" key="7">
    <source>
        <dbReference type="ARBA" id="ARBA00022593"/>
    </source>
</evidence>
<keyword evidence="8" id="KW-0808">Transferase</keyword>
<dbReference type="GO" id="GO:0044721">
    <property type="term" value="P:protein import into peroxisome matrix, substrate release"/>
    <property type="evidence" value="ECO:0007669"/>
    <property type="project" value="EnsemblFungi"/>
</dbReference>
<keyword evidence="9" id="KW-0812">Transmembrane</keyword>
<dbReference type="InterPro" id="IPR017907">
    <property type="entry name" value="Znf_RING_CS"/>
</dbReference>
<dbReference type="InterPro" id="IPR001841">
    <property type="entry name" value="Znf_RING"/>
</dbReference>
<dbReference type="HOGENOM" id="CLU_041707_2_0_1"/>
<comment type="subcellular location">
    <subcellularLocation>
        <location evidence="2">Peroxisome membrane</location>
        <topology evidence="2">Multi-pass membrane protein</topology>
    </subcellularLocation>
</comment>
<dbReference type="InterPro" id="IPR025654">
    <property type="entry name" value="PEX2/10"/>
</dbReference>
<keyword evidence="6" id="KW-0813">Transport</keyword>
<feature type="domain" description="RING-type" evidence="20">
    <location>
        <begin position="295"/>
        <end position="333"/>
    </location>
</feature>
<name>A0A0C7N2U7_9SACH</name>
<dbReference type="GO" id="GO:0000151">
    <property type="term" value="C:ubiquitin ligase complex"/>
    <property type="evidence" value="ECO:0007669"/>
    <property type="project" value="EnsemblFungi"/>
</dbReference>
<dbReference type="Gene3D" id="3.30.40.10">
    <property type="entry name" value="Zinc/RING finger domain, C3HC4 (zinc finger)"/>
    <property type="match status" value="1"/>
</dbReference>
<keyword evidence="16" id="KW-0472">Membrane</keyword>
<keyword evidence="13" id="KW-0862">Zinc</keyword>
<evidence type="ECO:0000256" key="18">
    <source>
        <dbReference type="ARBA" id="ARBA00041230"/>
    </source>
</evidence>
<protein>
    <recommendedName>
        <fullName evidence="5">RING-type E3 ubiquitin transferase</fullName>
        <ecNumber evidence="5">2.3.2.27</ecNumber>
    </recommendedName>
    <alternativeName>
        <fullName evidence="18">Peroxin-10</fullName>
    </alternativeName>
</protein>
<dbReference type="GO" id="GO:1990429">
    <property type="term" value="C:peroxisomal importomer complex"/>
    <property type="evidence" value="ECO:0007669"/>
    <property type="project" value="EnsemblFungi"/>
</dbReference>
<dbReference type="SUPFAM" id="SSF57850">
    <property type="entry name" value="RING/U-box"/>
    <property type="match status" value="1"/>
</dbReference>
<evidence type="ECO:0000256" key="15">
    <source>
        <dbReference type="ARBA" id="ARBA00022989"/>
    </source>
</evidence>
<dbReference type="PROSITE" id="PS50089">
    <property type="entry name" value="ZF_RING_2"/>
    <property type="match status" value="1"/>
</dbReference>
<evidence type="ECO:0000256" key="19">
    <source>
        <dbReference type="PROSITE-ProRule" id="PRU00175"/>
    </source>
</evidence>
<keyword evidence="17" id="KW-0576">Peroxisome</keyword>
<dbReference type="GO" id="GO:0006515">
    <property type="term" value="P:protein quality control for misfolded or incompletely synthesized proteins"/>
    <property type="evidence" value="ECO:0007669"/>
    <property type="project" value="EnsemblFungi"/>
</dbReference>
<evidence type="ECO:0000256" key="16">
    <source>
        <dbReference type="ARBA" id="ARBA00023136"/>
    </source>
</evidence>
<dbReference type="EC" id="2.3.2.27" evidence="5"/>
<dbReference type="InterPro" id="IPR006845">
    <property type="entry name" value="Pex_N"/>
</dbReference>
<dbReference type="GO" id="GO:0061630">
    <property type="term" value="F:ubiquitin protein ligase activity"/>
    <property type="evidence" value="ECO:0007669"/>
    <property type="project" value="UniProtKB-EC"/>
</dbReference>
<dbReference type="Pfam" id="PF04757">
    <property type="entry name" value="Pex2_Pex12"/>
    <property type="match status" value="1"/>
</dbReference>
<evidence type="ECO:0000313" key="21">
    <source>
        <dbReference type="EMBL" id="CEP62320.1"/>
    </source>
</evidence>
<dbReference type="GO" id="GO:0043161">
    <property type="term" value="P:proteasome-mediated ubiquitin-dependent protein catabolic process"/>
    <property type="evidence" value="ECO:0007669"/>
    <property type="project" value="EnsemblFungi"/>
</dbReference>
<gene>
    <name evidence="21" type="ORF">LALA0_S05e02938g</name>
</gene>
<comment type="pathway">
    <text evidence="3">Protein modification; protein ubiquitination.</text>
</comment>
<evidence type="ECO:0000259" key="20">
    <source>
        <dbReference type="PROSITE" id="PS50089"/>
    </source>
</evidence>
<keyword evidence="14" id="KW-0653">Protein transport</keyword>
<evidence type="ECO:0000256" key="9">
    <source>
        <dbReference type="ARBA" id="ARBA00022692"/>
    </source>
</evidence>
<evidence type="ECO:0000256" key="10">
    <source>
        <dbReference type="ARBA" id="ARBA00022723"/>
    </source>
</evidence>
<dbReference type="PROSITE" id="PS00518">
    <property type="entry name" value="ZF_RING_1"/>
    <property type="match status" value="1"/>
</dbReference>
<dbReference type="GO" id="GO:0005778">
    <property type="term" value="C:peroxisomal membrane"/>
    <property type="evidence" value="ECO:0007669"/>
    <property type="project" value="UniProtKB-SubCell"/>
</dbReference>
<dbReference type="InterPro" id="IPR013083">
    <property type="entry name" value="Znf_RING/FYVE/PHD"/>
</dbReference>
<dbReference type="Pfam" id="PF13639">
    <property type="entry name" value="zf-RING_2"/>
    <property type="match status" value="1"/>
</dbReference>
<dbReference type="SMART" id="SM00184">
    <property type="entry name" value="RING"/>
    <property type="match status" value="1"/>
</dbReference>
<dbReference type="PANTHER" id="PTHR23350:SF0">
    <property type="entry name" value="PEROXISOME BIOGENESIS FACTOR 10"/>
    <property type="match status" value="1"/>
</dbReference>
<evidence type="ECO:0000256" key="12">
    <source>
        <dbReference type="ARBA" id="ARBA00022786"/>
    </source>
</evidence>
<keyword evidence="22" id="KW-1185">Reference proteome</keyword>
<dbReference type="OrthoDB" id="6270329at2759"/>
<dbReference type="Proteomes" id="UP000054304">
    <property type="component" value="Unassembled WGS sequence"/>
</dbReference>
<keyword evidence="10" id="KW-0479">Metal-binding</keyword>
<sequence length="345" mass="39876">MKLSKRSAMTAARRLQVANTASIVQSHQKDEQIETLLTTKLQTLAKKLKGQYFANVYGTELGIAAKIVYLGLTTLRGKRTLGEEYVSLVHLDRKGQRATTSKQRLLFILSYTLLPYVLSRTLKHFLRIYNKAKNLDKEEQDANEQLTVVPSRFSWLIQLIESHDLQVILNAITDIHLIIFYFKGSFYHISKRIFGLRYYGAHAIDESEEKFRQSSDKTYRILGSILLLKIISKDLPQFWNWCTKSFFDADEKKDKTALDQQSLVLSGIPSNDQIDHIHLENTEELTFIKESSRKCVLCLEWMTDPSCGPCGHVFCWSCLLDWSEKRPECPLCRQTCRMESILPIR</sequence>
<keyword evidence="12" id="KW-0833">Ubl conjugation pathway</keyword>
<dbReference type="AlphaFoldDB" id="A0A0C7N2U7"/>
<evidence type="ECO:0000256" key="14">
    <source>
        <dbReference type="ARBA" id="ARBA00022927"/>
    </source>
</evidence>
<evidence type="ECO:0000256" key="5">
    <source>
        <dbReference type="ARBA" id="ARBA00012483"/>
    </source>
</evidence>
<evidence type="ECO:0000256" key="1">
    <source>
        <dbReference type="ARBA" id="ARBA00000900"/>
    </source>
</evidence>
<dbReference type="GO" id="GO:0008320">
    <property type="term" value="F:protein transmembrane transporter activity"/>
    <property type="evidence" value="ECO:0007669"/>
    <property type="project" value="EnsemblFungi"/>
</dbReference>
<dbReference type="STRING" id="1245769.A0A0C7N2U7"/>
<evidence type="ECO:0000256" key="6">
    <source>
        <dbReference type="ARBA" id="ARBA00022448"/>
    </source>
</evidence>
<evidence type="ECO:0000256" key="11">
    <source>
        <dbReference type="ARBA" id="ARBA00022771"/>
    </source>
</evidence>
<comment type="catalytic activity">
    <reaction evidence="1">
        <text>S-ubiquitinyl-[E2 ubiquitin-conjugating enzyme]-L-cysteine + [acceptor protein]-L-lysine = [E2 ubiquitin-conjugating enzyme]-L-cysteine + N(6)-ubiquitinyl-[acceptor protein]-L-lysine.</text>
        <dbReference type="EC" id="2.3.2.27"/>
    </reaction>
</comment>
<keyword evidence="7" id="KW-0962">Peroxisome biogenesis</keyword>
<keyword evidence="15" id="KW-1133">Transmembrane helix</keyword>
<accession>A0A0C7N2U7</accession>
<evidence type="ECO:0000256" key="17">
    <source>
        <dbReference type="ARBA" id="ARBA00023140"/>
    </source>
</evidence>
<dbReference type="GO" id="GO:0000209">
    <property type="term" value="P:protein polyubiquitination"/>
    <property type="evidence" value="ECO:0007669"/>
    <property type="project" value="EnsemblFungi"/>
</dbReference>
<proteinExistence type="inferred from homology"/>
<dbReference type="RefSeq" id="XP_022628546.1">
    <property type="nucleotide sequence ID" value="XM_022772198.1"/>
</dbReference>
<evidence type="ECO:0000256" key="3">
    <source>
        <dbReference type="ARBA" id="ARBA00004906"/>
    </source>
</evidence>
<evidence type="ECO:0000256" key="4">
    <source>
        <dbReference type="ARBA" id="ARBA00008704"/>
    </source>
</evidence>
<dbReference type="EMBL" id="LN736364">
    <property type="protein sequence ID" value="CEP62320.1"/>
    <property type="molecule type" value="Genomic_DNA"/>
</dbReference>
<dbReference type="GeneID" id="34685784"/>
<dbReference type="GO" id="GO:0016562">
    <property type="term" value="P:protein import into peroxisome matrix, receptor recycling"/>
    <property type="evidence" value="ECO:0007669"/>
    <property type="project" value="EnsemblFungi"/>
</dbReference>
<reference evidence="21 22" key="1">
    <citation type="submission" date="2014-12" db="EMBL/GenBank/DDBJ databases">
        <authorList>
            <person name="Neuveglise Cecile"/>
        </authorList>
    </citation>
    <scope>NUCLEOTIDE SEQUENCE [LARGE SCALE GENOMIC DNA]</scope>
    <source>
        <strain evidence="21 22">CBS 12615</strain>
    </source>
</reference>
<evidence type="ECO:0000256" key="8">
    <source>
        <dbReference type="ARBA" id="ARBA00022679"/>
    </source>
</evidence>
<evidence type="ECO:0000256" key="13">
    <source>
        <dbReference type="ARBA" id="ARBA00022833"/>
    </source>
</evidence>
<dbReference type="GO" id="GO:0008270">
    <property type="term" value="F:zinc ion binding"/>
    <property type="evidence" value="ECO:0007669"/>
    <property type="project" value="UniProtKB-KW"/>
</dbReference>
<organism evidence="21 22">
    <name type="scientific">Lachancea lanzarotensis</name>
    <dbReference type="NCBI Taxonomy" id="1245769"/>
    <lineage>
        <taxon>Eukaryota</taxon>
        <taxon>Fungi</taxon>
        <taxon>Dikarya</taxon>
        <taxon>Ascomycota</taxon>
        <taxon>Saccharomycotina</taxon>
        <taxon>Saccharomycetes</taxon>
        <taxon>Saccharomycetales</taxon>
        <taxon>Saccharomycetaceae</taxon>
        <taxon>Lachancea</taxon>
    </lineage>
</organism>